<dbReference type="PROSITE" id="PS51910">
    <property type="entry name" value="GH18_2"/>
    <property type="match status" value="1"/>
</dbReference>
<dbReference type="Proteomes" id="UP001174936">
    <property type="component" value="Unassembled WGS sequence"/>
</dbReference>
<dbReference type="InterPro" id="IPR053214">
    <property type="entry name" value="LysM12-like"/>
</dbReference>
<dbReference type="InterPro" id="IPR001223">
    <property type="entry name" value="Glyco_hydro18_cat"/>
</dbReference>
<protein>
    <submittedName>
        <fullName evidence="5">Glycosyl hydrolases family 18-domain-containing protein</fullName>
    </submittedName>
</protein>
<gene>
    <name evidence="5" type="ORF">B0T16DRAFT_410902</name>
</gene>
<reference evidence="5" key="1">
    <citation type="submission" date="2023-06" db="EMBL/GenBank/DDBJ databases">
        <title>Genome-scale phylogeny and comparative genomics of the fungal order Sordariales.</title>
        <authorList>
            <consortium name="Lawrence Berkeley National Laboratory"/>
            <person name="Hensen N."/>
            <person name="Bonometti L."/>
            <person name="Westerberg I."/>
            <person name="Brannstrom I.O."/>
            <person name="Guillou S."/>
            <person name="Cros-Aarteil S."/>
            <person name="Calhoun S."/>
            <person name="Haridas S."/>
            <person name="Kuo A."/>
            <person name="Mondo S."/>
            <person name="Pangilinan J."/>
            <person name="Riley R."/>
            <person name="Labutti K."/>
            <person name="Andreopoulos B."/>
            <person name="Lipzen A."/>
            <person name="Chen C."/>
            <person name="Yanf M."/>
            <person name="Daum C."/>
            <person name="Ng V."/>
            <person name="Clum A."/>
            <person name="Steindorff A."/>
            <person name="Ohm R."/>
            <person name="Martin F."/>
            <person name="Silar P."/>
            <person name="Natvig D."/>
            <person name="Lalanne C."/>
            <person name="Gautier V."/>
            <person name="Ament-Velasquez S.L."/>
            <person name="Kruys A."/>
            <person name="Hutchinson M.I."/>
            <person name="Powell A.J."/>
            <person name="Barry K."/>
            <person name="Miller A.N."/>
            <person name="Grigoriev I.V."/>
            <person name="Debuchy R."/>
            <person name="Gladieux P."/>
            <person name="Thoren M.H."/>
            <person name="Johannesson H."/>
        </authorList>
    </citation>
    <scope>NUCLEOTIDE SEQUENCE</scope>
    <source>
        <strain evidence="5">SMH2532-1</strain>
    </source>
</reference>
<dbReference type="PANTHER" id="PTHR47700:SF2">
    <property type="entry name" value="CHITINASE"/>
    <property type="match status" value="1"/>
</dbReference>
<dbReference type="EMBL" id="JAULSV010000003">
    <property type="protein sequence ID" value="KAK0649927.1"/>
    <property type="molecule type" value="Genomic_DNA"/>
</dbReference>
<evidence type="ECO:0000256" key="3">
    <source>
        <dbReference type="ARBA" id="ARBA00023026"/>
    </source>
</evidence>
<evidence type="ECO:0000256" key="1">
    <source>
        <dbReference type="ARBA" id="ARBA00008682"/>
    </source>
</evidence>
<dbReference type="PANTHER" id="PTHR47700">
    <property type="entry name" value="V CHITINASE, PUTATIVE (AFU_ORTHOLOGUE AFUA_6G13720)-RELATED"/>
    <property type="match status" value="1"/>
</dbReference>
<dbReference type="SUPFAM" id="SSF51445">
    <property type="entry name" value="(Trans)glycosidases"/>
    <property type="match status" value="1"/>
</dbReference>
<dbReference type="Pfam" id="PF00704">
    <property type="entry name" value="Glyco_hydro_18"/>
    <property type="match status" value="1"/>
</dbReference>
<sequence>MNFGMAYYGRGYKLQDAGCHAMDGNCRWSGPNDAGPCTNFPGVLAYHEIQDVIKQSKSQPVWNKTAGMKYVTWGDRNWIGYDDPDTWEQKAQFADEYCFGGQAFWSIDFMGNITDDFTDDSETPKPLELCTGHYDSFDAIERDRSRSKIPFHCINRYVVAALAKNLTDSVASYHKILDKGYDEKFGYYSKAMMDMWNADMDKFYHEKIDTYFTCIHQRNDGDGFHNETGVCPPETDGHVFSIYLVPKDENAMYRYIEETYGIDRSWISYQSWFFGPCILGPDPAKDCPDFGWIHGQPKMRPDFKVPNPKESISSSLQNITEMTKYLIDAAVGLEMGTSDAIDLHVAEGSSLPVLMVNSAVDSMQQVYDIGNEVQEKEREKIIMLFLTAILFIIPGIGEGLAAVTGIVAIARIATIIAEAGGTALAIKDMVENPKNAAFDIFGIILGGMALRSSKSFTQAAGVRRGMSAKDIGKLGVSVEKGMQQVTRLCNVCKITKV</sequence>
<evidence type="ECO:0000313" key="5">
    <source>
        <dbReference type="EMBL" id="KAK0649927.1"/>
    </source>
</evidence>
<name>A0AA40CTB1_9PEZI</name>
<proteinExistence type="inferred from homology"/>
<keyword evidence="3" id="KW-0843">Virulence</keyword>
<evidence type="ECO:0000259" key="4">
    <source>
        <dbReference type="PROSITE" id="PS51910"/>
    </source>
</evidence>
<feature type="domain" description="GH18" evidence="4">
    <location>
        <begin position="1"/>
        <end position="120"/>
    </location>
</feature>
<dbReference type="GO" id="GO:0005975">
    <property type="term" value="P:carbohydrate metabolic process"/>
    <property type="evidence" value="ECO:0007669"/>
    <property type="project" value="InterPro"/>
</dbReference>
<evidence type="ECO:0000256" key="2">
    <source>
        <dbReference type="ARBA" id="ARBA00022669"/>
    </source>
</evidence>
<dbReference type="GO" id="GO:0008061">
    <property type="term" value="F:chitin binding"/>
    <property type="evidence" value="ECO:0007669"/>
    <property type="project" value="UniProtKB-KW"/>
</dbReference>
<keyword evidence="2" id="KW-0147">Chitin-binding</keyword>
<keyword evidence="5" id="KW-0378">Hydrolase</keyword>
<keyword evidence="6" id="KW-1185">Reference proteome</keyword>
<dbReference type="InterPro" id="IPR017853">
    <property type="entry name" value="GH"/>
</dbReference>
<dbReference type="InterPro" id="IPR029070">
    <property type="entry name" value="Chitinase_insertion_sf"/>
</dbReference>
<organism evidence="5 6">
    <name type="scientific">Cercophora newfieldiana</name>
    <dbReference type="NCBI Taxonomy" id="92897"/>
    <lineage>
        <taxon>Eukaryota</taxon>
        <taxon>Fungi</taxon>
        <taxon>Dikarya</taxon>
        <taxon>Ascomycota</taxon>
        <taxon>Pezizomycotina</taxon>
        <taxon>Sordariomycetes</taxon>
        <taxon>Sordariomycetidae</taxon>
        <taxon>Sordariales</taxon>
        <taxon>Lasiosphaeriaceae</taxon>
        <taxon>Cercophora</taxon>
    </lineage>
</organism>
<comment type="similarity">
    <text evidence="1">Belongs to the glycosyl hydrolase 18 family. Chitinase class V subfamily.</text>
</comment>
<dbReference type="Gene3D" id="3.10.50.10">
    <property type="match status" value="1"/>
</dbReference>
<dbReference type="GO" id="GO:0016787">
    <property type="term" value="F:hydrolase activity"/>
    <property type="evidence" value="ECO:0007669"/>
    <property type="project" value="UniProtKB-KW"/>
</dbReference>
<dbReference type="AlphaFoldDB" id="A0AA40CTB1"/>
<comment type="caution">
    <text evidence="5">The sequence shown here is derived from an EMBL/GenBank/DDBJ whole genome shotgun (WGS) entry which is preliminary data.</text>
</comment>
<dbReference type="SUPFAM" id="SSF54556">
    <property type="entry name" value="Chitinase insertion domain"/>
    <property type="match status" value="1"/>
</dbReference>
<accession>A0AA40CTB1</accession>
<evidence type="ECO:0000313" key="6">
    <source>
        <dbReference type="Proteomes" id="UP001174936"/>
    </source>
</evidence>